<feature type="transmembrane region" description="Helical" evidence="5">
    <location>
        <begin position="304"/>
        <end position="326"/>
    </location>
</feature>
<dbReference type="STRING" id="479431.Namu_0686"/>
<keyword evidence="8" id="KW-1185">Reference proteome</keyword>
<dbReference type="PANTHER" id="PTHR23542">
    <property type="match status" value="1"/>
</dbReference>
<feature type="transmembrane region" description="Helical" evidence="5">
    <location>
        <begin position="210"/>
        <end position="230"/>
    </location>
</feature>
<keyword evidence="2 5" id="KW-0812">Transmembrane</keyword>
<dbReference type="HOGENOM" id="CLU_033532_0_1_11"/>
<keyword evidence="4 5" id="KW-0472">Membrane</keyword>
<dbReference type="InterPro" id="IPR036259">
    <property type="entry name" value="MFS_trans_sf"/>
</dbReference>
<feature type="transmembrane region" description="Helical" evidence="5">
    <location>
        <begin position="250"/>
        <end position="273"/>
    </location>
</feature>
<keyword evidence="3 5" id="KW-1133">Transmembrane helix</keyword>
<protein>
    <submittedName>
        <fullName evidence="7">Major facilitator superfamily MFS_1</fullName>
    </submittedName>
</protein>
<dbReference type="PANTHER" id="PTHR23542:SF1">
    <property type="entry name" value="MAJOR FACILITATOR SUPERFAMILY (MFS) PROFILE DOMAIN-CONTAINING PROTEIN"/>
    <property type="match status" value="1"/>
</dbReference>
<evidence type="ECO:0000313" key="7">
    <source>
        <dbReference type="EMBL" id="ACV77100.1"/>
    </source>
</evidence>
<dbReference type="KEGG" id="nml:Namu_0686"/>
<evidence type="ECO:0000256" key="1">
    <source>
        <dbReference type="ARBA" id="ARBA00004651"/>
    </source>
</evidence>
<dbReference type="EMBL" id="CP001737">
    <property type="protein sequence ID" value="ACV77100.1"/>
    <property type="molecule type" value="Genomic_DNA"/>
</dbReference>
<evidence type="ECO:0000256" key="4">
    <source>
        <dbReference type="ARBA" id="ARBA00023136"/>
    </source>
</evidence>
<dbReference type="GO" id="GO:0005886">
    <property type="term" value="C:plasma membrane"/>
    <property type="evidence" value="ECO:0007669"/>
    <property type="project" value="UniProtKB-SubCell"/>
</dbReference>
<dbReference type="RefSeq" id="WP_015746016.1">
    <property type="nucleotide sequence ID" value="NC_013235.1"/>
</dbReference>
<name>C8X8C4_NAKMY</name>
<dbReference type="PROSITE" id="PS50850">
    <property type="entry name" value="MFS"/>
    <property type="match status" value="1"/>
</dbReference>
<feature type="transmembrane region" description="Helical" evidence="5">
    <location>
        <begin position="84"/>
        <end position="101"/>
    </location>
</feature>
<feature type="transmembrane region" description="Helical" evidence="5">
    <location>
        <begin position="338"/>
        <end position="361"/>
    </location>
</feature>
<proteinExistence type="predicted"/>
<sequence length="417" mass="42881">MFGSYAQVLRRPGALRFTAAGFLARMQMSMMGLGAVMLLSAERGSYAVAGAVAAIYAVSNAIIGPQVSRLIDSFGQFKVVPIQLAIHVPAVIGMIAITLWTPLTWPIYVLALVAGASQPIMGPLVRARWSAQLHGSPLLRTAFAWESLIDEAVFILGPPLATIVALQINPSAGLLLATAMLLVGTVLLLSQRRTEPTPSGRHSATKGRPAILLPGVAAIAAVFVMMGALFGSFEVTTVAFAKASGVPEAAGVVLALYAVGSLLAGLVFGALTLRASLLRQFVLATATLAVVTAPLPFLPQVWQIAVGLFVAGLACSPVLISGMAFVERVVPGARLTESMAWVTSGVAVGIAVASPLAGVIIDRFGAHTAYWVTSGAAILAIVVALAFLPSLRRAQAGAVAPAERVLAAGAPAPQIST</sequence>
<dbReference type="Gene3D" id="1.20.1250.20">
    <property type="entry name" value="MFS general substrate transporter like domains"/>
    <property type="match status" value="2"/>
</dbReference>
<feature type="transmembrane region" description="Helical" evidence="5">
    <location>
        <begin position="20"/>
        <end position="39"/>
    </location>
</feature>
<feature type="transmembrane region" description="Helical" evidence="5">
    <location>
        <begin position="45"/>
        <end position="63"/>
    </location>
</feature>
<feature type="domain" description="Major facilitator superfamily (MFS) profile" evidence="6">
    <location>
        <begin position="215"/>
        <end position="417"/>
    </location>
</feature>
<evidence type="ECO:0000259" key="6">
    <source>
        <dbReference type="PROSITE" id="PS50850"/>
    </source>
</evidence>
<dbReference type="Pfam" id="PF07690">
    <property type="entry name" value="MFS_1"/>
    <property type="match status" value="2"/>
</dbReference>
<dbReference type="SUPFAM" id="SSF103473">
    <property type="entry name" value="MFS general substrate transporter"/>
    <property type="match status" value="1"/>
</dbReference>
<evidence type="ECO:0000313" key="8">
    <source>
        <dbReference type="Proteomes" id="UP000002218"/>
    </source>
</evidence>
<dbReference type="OrthoDB" id="9180256at2"/>
<dbReference type="InterPro" id="IPR020846">
    <property type="entry name" value="MFS_dom"/>
</dbReference>
<dbReference type="Proteomes" id="UP000002218">
    <property type="component" value="Chromosome"/>
</dbReference>
<dbReference type="AlphaFoldDB" id="C8X8C4"/>
<accession>C8X8C4</accession>
<dbReference type="InterPro" id="IPR011701">
    <property type="entry name" value="MFS"/>
</dbReference>
<dbReference type="GO" id="GO:0022857">
    <property type="term" value="F:transmembrane transporter activity"/>
    <property type="evidence" value="ECO:0007669"/>
    <property type="project" value="InterPro"/>
</dbReference>
<gene>
    <name evidence="7" type="ordered locus">Namu_0686</name>
</gene>
<reference evidence="7 8" key="2">
    <citation type="journal article" date="2010" name="Stand. Genomic Sci.">
        <title>Complete genome sequence of Nakamurella multipartita type strain (Y-104).</title>
        <authorList>
            <person name="Tice H."/>
            <person name="Mayilraj S."/>
            <person name="Sims D."/>
            <person name="Lapidus A."/>
            <person name="Nolan M."/>
            <person name="Lucas S."/>
            <person name="Glavina Del Rio T."/>
            <person name="Copeland A."/>
            <person name="Cheng J.F."/>
            <person name="Meincke L."/>
            <person name="Bruce D."/>
            <person name="Goodwin L."/>
            <person name="Pitluck S."/>
            <person name="Ivanova N."/>
            <person name="Mavromatis K."/>
            <person name="Ovchinnikova G."/>
            <person name="Pati A."/>
            <person name="Chen A."/>
            <person name="Palaniappan K."/>
            <person name="Land M."/>
            <person name="Hauser L."/>
            <person name="Chang Y.J."/>
            <person name="Jeffries C.D."/>
            <person name="Detter J.C."/>
            <person name="Brettin T."/>
            <person name="Rohde M."/>
            <person name="Goker M."/>
            <person name="Bristow J."/>
            <person name="Eisen J.A."/>
            <person name="Markowitz V."/>
            <person name="Hugenholtz P."/>
            <person name="Kyrpides N.C."/>
            <person name="Klenk H.P."/>
            <person name="Chen F."/>
        </authorList>
    </citation>
    <scope>NUCLEOTIDE SEQUENCE [LARGE SCALE GENOMIC DNA]</scope>
    <source>
        <strain evidence="8">ATCC 700099 / DSM 44233 / CIP 104796 / JCM 9543 / NBRC 105858 / Y-104</strain>
    </source>
</reference>
<evidence type="ECO:0000256" key="2">
    <source>
        <dbReference type="ARBA" id="ARBA00022692"/>
    </source>
</evidence>
<feature type="transmembrane region" description="Helical" evidence="5">
    <location>
        <begin position="367"/>
        <end position="388"/>
    </location>
</feature>
<feature type="transmembrane region" description="Helical" evidence="5">
    <location>
        <begin position="280"/>
        <end position="298"/>
    </location>
</feature>
<evidence type="ECO:0000256" key="5">
    <source>
        <dbReference type="SAM" id="Phobius"/>
    </source>
</evidence>
<evidence type="ECO:0000256" key="3">
    <source>
        <dbReference type="ARBA" id="ARBA00022989"/>
    </source>
</evidence>
<organism evidence="7 8">
    <name type="scientific">Nakamurella multipartita (strain ATCC 700099 / DSM 44233 / CIP 104796 / JCM 9543 / NBRC 105858 / Y-104)</name>
    <name type="common">Microsphaera multipartita</name>
    <dbReference type="NCBI Taxonomy" id="479431"/>
    <lineage>
        <taxon>Bacteria</taxon>
        <taxon>Bacillati</taxon>
        <taxon>Actinomycetota</taxon>
        <taxon>Actinomycetes</taxon>
        <taxon>Nakamurellales</taxon>
        <taxon>Nakamurellaceae</taxon>
        <taxon>Nakamurella</taxon>
    </lineage>
</organism>
<dbReference type="InParanoid" id="C8X8C4"/>
<comment type="subcellular location">
    <subcellularLocation>
        <location evidence="1">Cell membrane</location>
        <topology evidence="1">Multi-pass membrane protein</topology>
    </subcellularLocation>
</comment>
<dbReference type="eggNOG" id="COG2814">
    <property type="taxonomic scope" value="Bacteria"/>
</dbReference>
<feature type="transmembrane region" description="Helical" evidence="5">
    <location>
        <begin position="172"/>
        <end position="189"/>
    </location>
</feature>
<reference evidence="8" key="1">
    <citation type="submission" date="2009-09" db="EMBL/GenBank/DDBJ databases">
        <title>The complete genome of Nakamurella multipartita DSM 44233.</title>
        <authorList>
            <consortium name="US DOE Joint Genome Institute (JGI-PGF)"/>
            <person name="Lucas S."/>
            <person name="Copeland A."/>
            <person name="Lapidus A."/>
            <person name="Glavina del Rio T."/>
            <person name="Dalin E."/>
            <person name="Tice H."/>
            <person name="Bruce D."/>
            <person name="Goodwin L."/>
            <person name="Pitluck S."/>
            <person name="Kyrpides N."/>
            <person name="Mavromatis K."/>
            <person name="Ivanova N."/>
            <person name="Ovchinnikova G."/>
            <person name="Sims D."/>
            <person name="Meincke L."/>
            <person name="Brettin T."/>
            <person name="Detter J.C."/>
            <person name="Han C."/>
            <person name="Larimer F."/>
            <person name="Land M."/>
            <person name="Hauser L."/>
            <person name="Markowitz V."/>
            <person name="Cheng J.-F."/>
            <person name="Hugenholtz P."/>
            <person name="Woyke T."/>
            <person name="Wu D."/>
            <person name="Klenk H.-P."/>
            <person name="Eisen J.A."/>
        </authorList>
    </citation>
    <scope>NUCLEOTIDE SEQUENCE [LARGE SCALE GENOMIC DNA]</scope>
    <source>
        <strain evidence="8">ATCC 700099 / DSM 44233 / CIP 104796 / JCM 9543 / NBRC 105858 / Y-104</strain>
    </source>
</reference>